<feature type="signal peptide" evidence="1">
    <location>
        <begin position="1"/>
        <end position="30"/>
    </location>
</feature>
<comment type="caution">
    <text evidence="2">The sequence shown here is derived from an EMBL/GenBank/DDBJ whole genome shotgun (WGS) entry which is preliminary data.</text>
</comment>
<keyword evidence="3" id="KW-1185">Reference proteome</keyword>
<accession>A0A2S9INR9</accession>
<evidence type="ECO:0000256" key="1">
    <source>
        <dbReference type="SAM" id="SignalP"/>
    </source>
</evidence>
<sequence>MGRNIMKRRTFLGLLGAAPLAAVVPAVAVADTFRMTAPVSTQGRACTVSLQVDTTELRAELTKISEEVTARYTSEIYAATARQLRGVA</sequence>
<dbReference type="PROSITE" id="PS51318">
    <property type="entry name" value="TAT"/>
    <property type="match status" value="1"/>
</dbReference>
<protein>
    <submittedName>
        <fullName evidence="2">Uncharacterized protein</fullName>
    </submittedName>
</protein>
<feature type="chain" id="PRO_5015419603" evidence="1">
    <location>
        <begin position="31"/>
        <end position="88"/>
    </location>
</feature>
<organism evidence="2 3">
    <name type="scientific">Phyllobacterium phragmitis</name>
    <dbReference type="NCBI Taxonomy" id="2670329"/>
    <lineage>
        <taxon>Bacteria</taxon>
        <taxon>Pseudomonadati</taxon>
        <taxon>Pseudomonadota</taxon>
        <taxon>Alphaproteobacteria</taxon>
        <taxon>Hyphomicrobiales</taxon>
        <taxon>Phyllobacteriaceae</taxon>
        <taxon>Phyllobacterium</taxon>
    </lineage>
</organism>
<keyword evidence="1" id="KW-0732">Signal</keyword>
<gene>
    <name evidence="2" type="ORF">C5748_16985</name>
</gene>
<dbReference type="AlphaFoldDB" id="A0A2S9INR9"/>
<dbReference type="EMBL" id="PVBR01000013">
    <property type="protein sequence ID" value="PRD42161.1"/>
    <property type="molecule type" value="Genomic_DNA"/>
</dbReference>
<dbReference type="InterPro" id="IPR006311">
    <property type="entry name" value="TAT_signal"/>
</dbReference>
<reference evidence="2 3" key="1">
    <citation type="submission" date="2018-02" db="EMBL/GenBank/DDBJ databases">
        <title>The draft genome of Phyllobacterium sp. 1N-3.</title>
        <authorList>
            <person name="Liu L."/>
            <person name="Li L."/>
            <person name="Zhang X."/>
            <person name="Wang T."/>
            <person name="Liang L."/>
        </authorList>
    </citation>
    <scope>NUCLEOTIDE SEQUENCE [LARGE SCALE GENOMIC DNA]</scope>
    <source>
        <strain evidence="2 3">1N-3</strain>
    </source>
</reference>
<evidence type="ECO:0000313" key="3">
    <source>
        <dbReference type="Proteomes" id="UP000239434"/>
    </source>
</evidence>
<name>A0A2S9INR9_9HYPH</name>
<evidence type="ECO:0000313" key="2">
    <source>
        <dbReference type="EMBL" id="PRD42161.1"/>
    </source>
</evidence>
<proteinExistence type="predicted"/>
<dbReference type="Proteomes" id="UP000239434">
    <property type="component" value="Unassembled WGS sequence"/>
</dbReference>